<proteinExistence type="predicted"/>
<reference evidence="2" key="1">
    <citation type="journal article" date="2014" name="Int. J. Syst. Evol. Microbiol.">
        <title>Complete genome sequence of Corynebacterium casei LMG S-19264T (=DSM 44701T), isolated from a smear-ripened cheese.</title>
        <authorList>
            <consortium name="US DOE Joint Genome Institute (JGI-PGF)"/>
            <person name="Walter F."/>
            <person name="Albersmeier A."/>
            <person name="Kalinowski J."/>
            <person name="Ruckert C."/>
        </authorList>
    </citation>
    <scope>NUCLEOTIDE SEQUENCE</scope>
    <source>
        <strain evidence="2">JCM 4434</strain>
    </source>
</reference>
<dbReference type="GeneID" id="97483549"/>
<dbReference type="AlphaFoldDB" id="A0A1E7N6F9"/>
<keyword evidence="1" id="KW-0812">Transmembrane</keyword>
<accession>A0A1E7N6F9</accession>
<gene>
    <name evidence="2" type="ORF">GCM10010502_03610</name>
    <name evidence="3" type="ORF">HS99_0030110</name>
</gene>
<evidence type="ECO:0000256" key="1">
    <source>
        <dbReference type="SAM" id="Phobius"/>
    </source>
</evidence>
<keyword evidence="4" id="KW-1185">Reference proteome</keyword>
<evidence type="ECO:0000313" key="3">
    <source>
        <dbReference type="EMBL" id="OEV36265.1"/>
    </source>
</evidence>
<sequence>MRASVGVVWRRKKLLLLPGITVAVVGGAAALVVWTEVLLGGSLALGVAGLVVLSFLAVFGTSALLVAAADALRGRPVGIRASYGRVAGRARPIAGWAPIGLIQVLAAVLLVGMAWVLGSYLVVPALVLDGVRVREAMRRSREVYRRDRAEFTRGSTWLALPFLLTFLPSVVLFVLGLTATDRALGALLMAAAALCLGAGTTVTAGLSGVFRARLYLESKGVAAADPVSPGLHVSPVE</sequence>
<keyword evidence="1" id="KW-0472">Membrane</keyword>
<reference evidence="4" key="3">
    <citation type="submission" date="2016-08" db="EMBL/GenBank/DDBJ databases">
        <title>Sequencing, assembly and comparative genomics of S. aureofaciens ATCC 10762.</title>
        <authorList>
            <person name="Gradnigo J.S."/>
            <person name="Johnson N."/>
            <person name="Somerville G.A."/>
        </authorList>
    </citation>
    <scope>NUCLEOTIDE SEQUENCE [LARGE SCALE GENOMIC DNA]</scope>
    <source>
        <strain evidence="4">ATCC 10762 / DSM 40127 / CCM 3239 / JCM 4008 / LMG 5968 / NBRC 12843 / NCIMB 8234 / A-377</strain>
    </source>
</reference>
<accession>A0A8H9LKE6</accession>
<dbReference type="Proteomes" id="UP000037395">
    <property type="component" value="Unassembled WGS sequence"/>
</dbReference>
<feature type="transmembrane region" description="Helical" evidence="1">
    <location>
        <begin position="46"/>
        <end position="72"/>
    </location>
</feature>
<dbReference type="Proteomes" id="UP000610124">
    <property type="component" value="Unassembled WGS sequence"/>
</dbReference>
<dbReference type="EMBL" id="JPRF03000028">
    <property type="protein sequence ID" value="OEV36265.1"/>
    <property type="molecule type" value="Genomic_DNA"/>
</dbReference>
<dbReference type="RefSeq" id="WP_030550894.1">
    <property type="nucleotide sequence ID" value="NZ_BMUB01000001.1"/>
</dbReference>
<dbReference type="EMBL" id="BMUB01000001">
    <property type="protein sequence ID" value="GGU56541.1"/>
    <property type="molecule type" value="Genomic_DNA"/>
</dbReference>
<reference evidence="3 4" key="2">
    <citation type="submission" date="2014-07" db="EMBL/GenBank/DDBJ databases">
        <authorList>
            <person name="Zhang J.E."/>
            <person name="Yang H."/>
            <person name="Guo J."/>
            <person name="Deng Z."/>
            <person name="Luo H."/>
            <person name="Luo M."/>
            <person name="Zhao B."/>
        </authorList>
    </citation>
    <scope>NUCLEOTIDE SEQUENCE [LARGE SCALE GENOMIC DNA]</scope>
    <source>
        <strain evidence="3">ATCC 10762</strain>
        <strain evidence="4">ATCC 10762 / DSM 40127 / CCM 3239 / JCM 4008 / LMG 5968 / NBRC 12843 / NCIMB 8234 / A-377</strain>
    </source>
</reference>
<keyword evidence="1" id="KW-1133">Transmembrane helix</keyword>
<evidence type="ECO:0000313" key="4">
    <source>
        <dbReference type="Proteomes" id="UP000037395"/>
    </source>
</evidence>
<reference evidence="2" key="5">
    <citation type="submission" date="2020-09" db="EMBL/GenBank/DDBJ databases">
        <authorList>
            <person name="Sun Q."/>
            <person name="Ohkuma M."/>
        </authorList>
    </citation>
    <scope>NUCLEOTIDE SEQUENCE</scope>
    <source>
        <strain evidence="2">JCM 4434</strain>
    </source>
</reference>
<evidence type="ECO:0000313" key="2">
    <source>
        <dbReference type="EMBL" id="GGU56541.1"/>
    </source>
</evidence>
<name>A0A1E7N6F9_KITAU</name>
<reference evidence="3" key="4">
    <citation type="submission" date="2016-08" db="EMBL/GenBank/DDBJ databases">
        <title>Sequencing, Assembly and Comparative Genomics of S. aureofaciens ATCC 10762.</title>
        <authorList>
            <person name="Gradnigo J.S."/>
            <person name="Johnson N."/>
            <person name="Somerville G.A."/>
        </authorList>
    </citation>
    <scope>NUCLEOTIDE SEQUENCE [LARGE SCALE GENOMIC DNA]</scope>
    <source>
        <strain evidence="3">ATCC 10762</strain>
    </source>
</reference>
<organism evidence="3 4">
    <name type="scientific">Kitasatospora aureofaciens</name>
    <name type="common">Streptomyces aureofaciens</name>
    <dbReference type="NCBI Taxonomy" id="1894"/>
    <lineage>
        <taxon>Bacteria</taxon>
        <taxon>Bacillati</taxon>
        <taxon>Actinomycetota</taxon>
        <taxon>Actinomycetes</taxon>
        <taxon>Kitasatosporales</taxon>
        <taxon>Streptomycetaceae</taxon>
        <taxon>Kitasatospora</taxon>
    </lineage>
</organism>
<feature type="transmembrane region" description="Helical" evidence="1">
    <location>
        <begin position="93"/>
        <end position="111"/>
    </location>
</feature>
<protein>
    <submittedName>
        <fullName evidence="3">Uncharacterized protein</fullName>
    </submittedName>
</protein>
<feature type="transmembrane region" description="Helical" evidence="1">
    <location>
        <begin position="155"/>
        <end position="177"/>
    </location>
</feature>
<feature type="transmembrane region" description="Helical" evidence="1">
    <location>
        <begin position="183"/>
        <end position="210"/>
    </location>
</feature>
<comment type="caution">
    <text evidence="3">The sequence shown here is derived from an EMBL/GenBank/DDBJ whole genome shotgun (WGS) entry which is preliminary data.</text>
</comment>